<feature type="transmembrane region" description="Helical" evidence="2">
    <location>
        <begin position="97"/>
        <end position="116"/>
    </location>
</feature>
<dbReference type="PANTHER" id="PTHR11206">
    <property type="entry name" value="MULTIDRUG RESISTANCE PROTEIN"/>
    <property type="match status" value="1"/>
</dbReference>
<comment type="caution">
    <text evidence="3">The sequence shown here is derived from an EMBL/GenBank/DDBJ whole genome shotgun (WGS) entry which is preliminary data.</text>
</comment>
<gene>
    <name evidence="3" type="ORF">P43SY_003244</name>
</gene>
<feature type="transmembrane region" description="Helical" evidence="2">
    <location>
        <begin position="20"/>
        <end position="42"/>
    </location>
</feature>
<keyword evidence="2" id="KW-0472">Membrane</keyword>
<dbReference type="EMBL" id="JAKCXM010000368">
    <property type="protein sequence ID" value="KAJ0395031.1"/>
    <property type="molecule type" value="Genomic_DNA"/>
</dbReference>
<dbReference type="NCBIfam" id="TIGR00797">
    <property type="entry name" value="matE"/>
    <property type="match status" value="1"/>
</dbReference>
<feature type="transmembrane region" description="Helical" evidence="2">
    <location>
        <begin position="320"/>
        <end position="344"/>
    </location>
</feature>
<feature type="transmembrane region" description="Helical" evidence="2">
    <location>
        <begin position="425"/>
        <end position="450"/>
    </location>
</feature>
<dbReference type="Pfam" id="PF01554">
    <property type="entry name" value="MatE"/>
    <property type="match status" value="2"/>
</dbReference>
<dbReference type="GO" id="GO:0016020">
    <property type="term" value="C:membrane"/>
    <property type="evidence" value="ECO:0007669"/>
    <property type="project" value="InterPro"/>
</dbReference>
<evidence type="ECO:0000313" key="4">
    <source>
        <dbReference type="Proteomes" id="UP001209570"/>
    </source>
</evidence>
<evidence type="ECO:0000256" key="2">
    <source>
        <dbReference type="SAM" id="Phobius"/>
    </source>
</evidence>
<proteinExistence type="inferred from homology"/>
<feature type="transmembrane region" description="Helical" evidence="2">
    <location>
        <begin position="169"/>
        <end position="189"/>
    </location>
</feature>
<comment type="similarity">
    <text evidence="1">Belongs to the multi antimicrobial extrusion (MATE) (TC 2.A.66.1) family.</text>
</comment>
<keyword evidence="2" id="KW-1133">Transmembrane helix</keyword>
<feature type="transmembrane region" description="Helical" evidence="2">
    <location>
        <begin position="287"/>
        <end position="308"/>
    </location>
</feature>
<dbReference type="Proteomes" id="UP001209570">
    <property type="component" value="Unassembled WGS sequence"/>
</dbReference>
<dbReference type="InterPro" id="IPR002528">
    <property type="entry name" value="MATE_fam"/>
</dbReference>
<keyword evidence="2" id="KW-0812">Transmembrane</keyword>
<dbReference type="GO" id="GO:0015297">
    <property type="term" value="F:antiporter activity"/>
    <property type="evidence" value="ECO:0007669"/>
    <property type="project" value="InterPro"/>
</dbReference>
<evidence type="ECO:0000313" key="3">
    <source>
        <dbReference type="EMBL" id="KAJ0395031.1"/>
    </source>
</evidence>
<feature type="transmembrane region" description="Helical" evidence="2">
    <location>
        <begin position="195"/>
        <end position="217"/>
    </location>
</feature>
<protein>
    <recommendedName>
        <fullName evidence="5">Multidrug/Oligosaccharidyl-lipid/Polysaccharide (MOP) Flippase Superfamily</fullName>
    </recommendedName>
</protein>
<sequence>MTKWSSLSTHHHEFRELMAIALPSTVSTYCFFAISITELSVMGHLGVDQLAAVAFSQMSMDFSTLVLMQGFNAGLNALCSQAFGAKNYHLLGQYAQLTAFMVTLVCVPMALLWWNLGELLVLAGVQPHVATYARLYCRVSILGLWPRSMFQVLSIYYQAQQIVVPTTCINVLTVALNFVLTMGLTYGSFGLPSLGFVGCPIGTAIALGVRLVVYVYYMNVYKKLHRRCPWRWNWSFLRWKVATELVGLGLPLTLGNLFENAQLQTMALFAASIGELQLGAHNSMMELFHFISSPIFGLMGASVTRMGSHLGAGNAARARLVGWIAGCLIAALCAITGTGAVLYGRHLGYIFSDDPAVIDIFKRISAYGAVAYLILSVFCYAVIILEAQARSIPIMIAFFAGAWVVGVPSAFFLGVHNGVKSIVGVWQGMLLGYVGSASIAFGVVTCGTDWELQARLAMERSTEEKEKLAEQATLLLPQ</sequence>
<feature type="transmembrane region" description="Helical" evidence="2">
    <location>
        <begin position="62"/>
        <end position="85"/>
    </location>
</feature>
<feature type="transmembrane region" description="Helical" evidence="2">
    <location>
        <begin position="392"/>
        <end position="413"/>
    </location>
</feature>
<reference evidence="3" key="1">
    <citation type="submission" date="2021-12" db="EMBL/GenBank/DDBJ databases">
        <title>Prjna785345.</title>
        <authorList>
            <person name="Rujirawat T."/>
            <person name="Krajaejun T."/>
        </authorList>
    </citation>
    <scope>NUCLEOTIDE SEQUENCE</scope>
    <source>
        <strain evidence="3">Pi057C3</strain>
    </source>
</reference>
<evidence type="ECO:0008006" key="5">
    <source>
        <dbReference type="Google" id="ProtNLM"/>
    </source>
</evidence>
<name>A0AAD5LVN5_PYTIN</name>
<accession>A0AAD5LVN5</accession>
<feature type="transmembrane region" description="Helical" evidence="2">
    <location>
        <begin position="364"/>
        <end position="385"/>
    </location>
</feature>
<organism evidence="3 4">
    <name type="scientific">Pythium insidiosum</name>
    <name type="common">Pythiosis disease agent</name>
    <dbReference type="NCBI Taxonomy" id="114742"/>
    <lineage>
        <taxon>Eukaryota</taxon>
        <taxon>Sar</taxon>
        <taxon>Stramenopiles</taxon>
        <taxon>Oomycota</taxon>
        <taxon>Peronosporomycetes</taxon>
        <taxon>Pythiales</taxon>
        <taxon>Pythiaceae</taxon>
        <taxon>Pythium</taxon>
    </lineage>
</organism>
<keyword evidence="4" id="KW-1185">Reference proteome</keyword>
<dbReference type="AlphaFoldDB" id="A0AAD5LVN5"/>
<evidence type="ECO:0000256" key="1">
    <source>
        <dbReference type="ARBA" id="ARBA00010199"/>
    </source>
</evidence>
<dbReference type="GO" id="GO:0042910">
    <property type="term" value="F:xenobiotic transmembrane transporter activity"/>
    <property type="evidence" value="ECO:0007669"/>
    <property type="project" value="InterPro"/>
</dbReference>
<feature type="transmembrane region" description="Helical" evidence="2">
    <location>
        <begin position="237"/>
        <end position="258"/>
    </location>
</feature>